<gene>
    <name evidence="6" type="ORF">DFR68_10927</name>
</gene>
<dbReference type="InterPro" id="IPR027477">
    <property type="entry name" value="Succ_DH/fumarate_Rdtase_cat_sf"/>
</dbReference>
<dbReference type="Proteomes" id="UP000255355">
    <property type="component" value="Unassembled WGS sequence"/>
</dbReference>
<evidence type="ECO:0000313" key="6">
    <source>
        <dbReference type="EMBL" id="RDI47032.1"/>
    </source>
</evidence>
<dbReference type="SUPFAM" id="SSF51905">
    <property type="entry name" value="FAD/NAD(P)-binding domain"/>
    <property type="match status" value="1"/>
</dbReference>
<dbReference type="PANTHER" id="PTHR43400:SF10">
    <property type="entry name" value="3-OXOSTEROID 1-DEHYDROGENASE"/>
    <property type="match status" value="1"/>
</dbReference>
<proteinExistence type="predicted"/>
<dbReference type="NCBIfam" id="NF005510">
    <property type="entry name" value="PRK07121.1-3"/>
    <property type="match status" value="1"/>
</dbReference>
<keyword evidence="3" id="KW-0274">FAD</keyword>
<evidence type="ECO:0000256" key="2">
    <source>
        <dbReference type="ARBA" id="ARBA00022630"/>
    </source>
</evidence>
<dbReference type="GO" id="GO:0033765">
    <property type="term" value="F:steroid dehydrogenase activity, acting on the CH-CH group of donors"/>
    <property type="evidence" value="ECO:0007669"/>
    <property type="project" value="UniProtKB-ARBA"/>
</dbReference>
<evidence type="ECO:0000256" key="4">
    <source>
        <dbReference type="ARBA" id="ARBA00023002"/>
    </source>
</evidence>
<dbReference type="Pfam" id="PF00890">
    <property type="entry name" value="FAD_binding_2"/>
    <property type="match status" value="1"/>
</dbReference>
<dbReference type="STRING" id="1210089.GCA_001613165_06762"/>
<dbReference type="InterPro" id="IPR003953">
    <property type="entry name" value="FAD-dep_OxRdtase_2_FAD-bd"/>
</dbReference>
<dbReference type="SUPFAM" id="SSF56425">
    <property type="entry name" value="Succinate dehydrogenase/fumarate reductase flavoprotein, catalytic domain"/>
    <property type="match status" value="1"/>
</dbReference>
<accession>A0A370GTL1</accession>
<dbReference type="AlphaFoldDB" id="A0A370GTL1"/>
<dbReference type="RefSeq" id="WP_068029311.1">
    <property type="nucleotide sequence ID" value="NZ_QQAZ01000009.1"/>
</dbReference>
<keyword evidence="4" id="KW-0560">Oxidoreductase</keyword>
<sequence>MTETPTVRPARAATITTWDFEADVVVAGYGVAGAAAAIEAARAGADVLVLERTGGWGGAAALSGGFIYLGGGTPLQRALGFDDTPENMEKFLVAALGPGVDKAKIHDYCQGSVEHFNWLVAQGVPFKEAFWGEPGWEPPHDEGLMYSGGENAAPFNEQIPPAPRGHLPQMENKRTGEKGGGYMLMKPLTETAEKLGVRAEYDIRLQRLVTDDADRVVGVVAKRYGKQLNIRARRGVVLATGSFAYQQQMIEGYAPRLIGRPGAAIEEHDGIGIRIAQALGADLAHMDATEVAIFGDPQRMARGILVNGRGQRYIPEDTYPGRIGQATLLQQDNQAFLILDEEALEAADATETSTPFFRQPPTWVAESVEELEAEMGLPAGTLQSTVEIYNRHAKDGVDPVLGKKPEWVKPVGTPLAGYDMRGFTAGFTLGGLRTDLDSRVLHVSGEPIEGLYAAGRCTSGICAGGYASGASLGDGSFYGRRAGVAAATQEASHTPAAGN</sequence>
<feature type="domain" description="FAD-dependent oxidoreductase 2 FAD-binding" evidence="5">
    <location>
        <begin position="23"/>
        <end position="470"/>
    </location>
</feature>
<dbReference type="OrthoDB" id="337830at2"/>
<keyword evidence="2" id="KW-0285">Flavoprotein</keyword>
<dbReference type="Gene3D" id="3.50.50.60">
    <property type="entry name" value="FAD/NAD(P)-binding domain"/>
    <property type="match status" value="1"/>
</dbReference>
<reference evidence="6 7" key="1">
    <citation type="submission" date="2018-07" db="EMBL/GenBank/DDBJ databases">
        <title>Genomic Encyclopedia of Type Strains, Phase IV (KMG-IV): sequencing the most valuable type-strain genomes for metagenomic binning, comparative biology and taxonomic classification.</title>
        <authorList>
            <person name="Goeker M."/>
        </authorList>
    </citation>
    <scope>NUCLEOTIDE SEQUENCE [LARGE SCALE GENOMIC DNA]</scope>
    <source>
        <strain evidence="6 7">DSM 44952</strain>
    </source>
</reference>
<dbReference type="InterPro" id="IPR050315">
    <property type="entry name" value="FAD-oxidoreductase_2"/>
</dbReference>
<keyword evidence="7" id="KW-1185">Reference proteome</keyword>
<dbReference type="Gene3D" id="3.90.700.10">
    <property type="entry name" value="Succinate dehydrogenase/fumarate reductase flavoprotein, catalytic domain"/>
    <property type="match status" value="1"/>
</dbReference>
<dbReference type="PANTHER" id="PTHR43400">
    <property type="entry name" value="FUMARATE REDUCTASE"/>
    <property type="match status" value="1"/>
</dbReference>
<comment type="cofactor">
    <cofactor evidence="1">
        <name>FAD</name>
        <dbReference type="ChEBI" id="CHEBI:57692"/>
    </cofactor>
</comment>
<dbReference type="NCBIfam" id="NF005512">
    <property type="entry name" value="PRK07121.1-5"/>
    <property type="match status" value="1"/>
</dbReference>
<evidence type="ECO:0000259" key="5">
    <source>
        <dbReference type="Pfam" id="PF00890"/>
    </source>
</evidence>
<organism evidence="6 7">
    <name type="scientific">Nocardia mexicana</name>
    <dbReference type="NCBI Taxonomy" id="279262"/>
    <lineage>
        <taxon>Bacteria</taxon>
        <taxon>Bacillati</taxon>
        <taxon>Actinomycetota</taxon>
        <taxon>Actinomycetes</taxon>
        <taxon>Mycobacteriales</taxon>
        <taxon>Nocardiaceae</taxon>
        <taxon>Nocardia</taxon>
    </lineage>
</organism>
<name>A0A370GTL1_9NOCA</name>
<evidence type="ECO:0000313" key="7">
    <source>
        <dbReference type="Proteomes" id="UP000255355"/>
    </source>
</evidence>
<evidence type="ECO:0000256" key="1">
    <source>
        <dbReference type="ARBA" id="ARBA00001974"/>
    </source>
</evidence>
<evidence type="ECO:0000256" key="3">
    <source>
        <dbReference type="ARBA" id="ARBA00022827"/>
    </source>
</evidence>
<dbReference type="InterPro" id="IPR036188">
    <property type="entry name" value="FAD/NAD-bd_sf"/>
</dbReference>
<dbReference type="EMBL" id="QQAZ01000009">
    <property type="protein sequence ID" value="RDI47032.1"/>
    <property type="molecule type" value="Genomic_DNA"/>
</dbReference>
<dbReference type="GO" id="GO:0008202">
    <property type="term" value="P:steroid metabolic process"/>
    <property type="evidence" value="ECO:0007669"/>
    <property type="project" value="UniProtKB-ARBA"/>
</dbReference>
<comment type="caution">
    <text evidence="6">The sequence shown here is derived from an EMBL/GenBank/DDBJ whole genome shotgun (WGS) entry which is preliminary data.</text>
</comment>
<protein>
    <submittedName>
        <fullName evidence="6">3-oxo-5alpha-steroid 4-dehydrogenase</fullName>
    </submittedName>
</protein>